<organism evidence="2 3">
    <name type="scientific">Phialophora macrospora</name>
    <dbReference type="NCBI Taxonomy" id="1851006"/>
    <lineage>
        <taxon>Eukaryota</taxon>
        <taxon>Fungi</taxon>
        <taxon>Dikarya</taxon>
        <taxon>Ascomycota</taxon>
        <taxon>Pezizomycotina</taxon>
        <taxon>Eurotiomycetes</taxon>
        <taxon>Chaetothyriomycetidae</taxon>
        <taxon>Chaetothyriales</taxon>
        <taxon>Herpotrichiellaceae</taxon>
        <taxon>Phialophora</taxon>
    </lineage>
</organism>
<evidence type="ECO:0000313" key="3">
    <source>
        <dbReference type="Proteomes" id="UP000054266"/>
    </source>
</evidence>
<dbReference type="HOGENOM" id="CLU_1594320_0_0_1"/>
<evidence type="ECO:0000313" key="2">
    <source>
        <dbReference type="EMBL" id="KIW62255.1"/>
    </source>
</evidence>
<name>A0A0D2F5I9_9EURO</name>
<evidence type="ECO:0000256" key="1">
    <source>
        <dbReference type="SAM" id="MobiDB-lite"/>
    </source>
</evidence>
<feature type="region of interest" description="Disordered" evidence="1">
    <location>
        <begin position="63"/>
        <end position="82"/>
    </location>
</feature>
<accession>A0A0D2F5I9</accession>
<gene>
    <name evidence="2" type="ORF">PV04_10448</name>
</gene>
<sequence>MLTQPSLTKILLKRVHKSTPKYHGATRDNKADLDSGALDGSQQAWTSTIAEPYQQAWAPTIPQPFHQQWPQNPYPGHLADAGLGQNEFVDDTIPPLHPGGLTGIENHEHGPFPLQNNPYALPNDPRVPYTLPQHFGNHAIDDGDLPGPSQRPQLEDGSDNYGRKDTP</sequence>
<feature type="region of interest" description="Disordered" evidence="1">
    <location>
        <begin position="87"/>
        <end position="167"/>
    </location>
</feature>
<protein>
    <submittedName>
        <fullName evidence="2">Uncharacterized protein</fullName>
    </submittedName>
</protein>
<proteinExistence type="predicted"/>
<dbReference type="EMBL" id="KN846963">
    <property type="protein sequence ID" value="KIW62255.1"/>
    <property type="molecule type" value="Genomic_DNA"/>
</dbReference>
<reference evidence="2 3" key="1">
    <citation type="submission" date="2015-01" db="EMBL/GenBank/DDBJ databases">
        <title>The Genome Sequence of Capronia semiimmersa CBS27337.</title>
        <authorList>
            <consortium name="The Broad Institute Genomics Platform"/>
            <person name="Cuomo C."/>
            <person name="de Hoog S."/>
            <person name="Gorbushina A."/>
            <person name="Stielow B."/>
            <person name="Teixiera M."/>
            <person name="Abouelleil A."/>
            <person name="Chapman S.B."/>
            <person name="Priest M."/>
            <person name="Young S.K."/>
            <person name="Wortman J."/>
            <person name="Nusbaum C."/>
            <person name="Birren B."/>
        </authorList>
    </citation>
    <scope>NUCLEOTIDE SEQUENCE [LARGE SCALE GENOMIC DNA]</scope>
    <source>
        <strain evidence="2 3">CBS 27337</strain>
    </source>
</reference>
<feature type="region of interest" description="Disordered" evidence="1">
    <location>
        <begin position="18"/>
        <end position="39"/>
    </location>
</feature>
<dbReference type="Proteomes" id="UP000054266">
    <property type="component" value="Unassembled WGS sequence"/>
</dbReference>
<dbReference type="AlphaFoldDB" id="A0A0D2F5I9"/>
<keyword evidence="3" id="KW-1185">Reference proteome</keyword>